<gene>
    <name evidence="4" type="ORF">M422DRAFT_48587</name>
</gene>
<dbReference type="HOGENOM" id="CLU_020336_15_1_1"/>
<dbReference type="GO" id="GO:0006508">
    <property type="term" value="P:proteolysis"/>
    <property type="evidence" value="ECO:0007669"/>
    <property type="project" value="InterPro"/>
</dbReference>
<evidence type="ECO:0000259" key="3">
    <source>
        <dbReference type="Pfam" id="PF00561"/>
    </source>
</evidence>
<proteinExistence type="inferred from homology"/>
<name>A0A0C9VIY5_SPHS4</name>
<keyword evidence="5" id="KW-1185">Reference proteome</keyword>
<dbReference type="PRINTS" id="PR00793">
    <property type="entry name" value="PROAMNOPTASE"/>
</dbReference>
<dbReference type="PANTHER" id="PTHR43194:SF2">
    <property type="entry name" value="PEROXISOMAL MEMBRANE PROTEIN LPX1"/>
    <property type="match status" value="1"/>
</dbReference>
<dbReference type="EMBL" id="KN837136">
    <property type="protein sequence ID" value="KIJ41502.1"/>
    <property type="molecule type" value="Genomic_DNA"/>
</dbReference>
<dbReference type="Proteomes" id="UP000054279">
    <property type="component" value="Unassembled WGS sequence"/>
</dbReference>
<evidence type="ECO:0000313" key="4">
    <source>
        <dbReference type="EMBL" id="KIJ41502.1"/>
    </source>
</evidence>
<dbReference type="InterPro" id="IPR029058">
    <property type="entry name" value="AB_hydrolase_fold"/>
</dbReference>
<reference evidence="4 5" key="1">
    <citation type="submission" date="2014-06" db="EMBL/GenBank/DDBJ databases">
        <title>Evolutionary Origins and Diversification of the Mycorrhizal Mutualists.</title>
        <authorList>
            <consortium name="DOE Joint Genome Institute"/>
            <consortium name="Mycorrhizal Genomics Consortium"/>
            <person name="Kohler A."/>
            <person name="Kuo A."/>
            <person name="Nagy L.G."/>
            <person name="Floudas D."/>
            <person name="Copeland A."/>
            <person name="Barry K.W."/>
            <person name="Cichocki N."/>
            <person name="Veneault-Fourrey C."/>
            <person name="LaButti K."/>
            <person name="Lindquist E.A."/>
            <person name="Lipzen A."/>
            <person name="Lundell T."/>
            <person name="Morin E."/>
            <person name="Murat C."/>
            <person name="Riley R."/>
            <person name="Ohm R."/>
            <person name="Sun H."/>
            <person name="Tunlid A."/>
            <person name="Henrissat B."/>
            <person name="Grigoriev I.V."/>
            <person name="Hibbett D.S."/>
            <person name="Martin F."/>
        </authorList>
    </citation>
    <scope>NUCLEOTIDE SEQUENCE [LARGE SCALE GENOMIC DNA]</scope>
    <source>
        <strain evidence="4 5">SS14</strain>
    </source>
</reference>
<evidence type="ECO:0000256" key="2">
    <source>
        <dbReference type="ARBA" id="ARBA00022801"/>
    </source>
</evidence>
<keyword evidence="2" id="KW-0378">Hydrolase</keyword>
<protein>
    <recommendedName>
        <fullName evidence="3">AB hydrolase-1 domain-containing protein</fullName>
    </recommendedName>
</protein>
<organism evidence="4 5">
    <name type="scientific">Sphaerobolus stellatus (strain SS14)</name>
    <dbReference type="NCBI Taxonomy" id="990650"/>
    <lineage>
        <taxon>Eukaryota</taxon>
        <taxon>Fungi</taxon>
        <taxon>Dikarya</taxon>
        <taxon>Basidiomycota</taxon>
        <taxon>Agaricomycotina</taxon>
        <taxon>Agaricomycetes</taxon>
        <taxon>Phallomycetidae</taxon>
        <taxon>Geastrales</taxon>
        <taxon>Sphaerobolaceae</taxon>
        <taxon>Sphaerobolus</taxon>
    </lineage>
</organism>
<dbReference type="InterPro" id="IPR050228">
    <property type="entry name" value="Carboxylesterase_BioH"/>
</dbReference>
<dbReference type="PIRSF" id="PIRSF005539">
    <property type="entry name" value="Pept_S33_TRI_F1"/>
    <property type="match status" value="1"/>
</dbReference>
<dbReference type="Pfam" id="PF00561">
    <property type="entry name" value="Abhydrolase_1"/>
    <property type="match status" value="1"/>
</dbReference>
<sequence>MTDNIKIHEGEAEFHVPAAGKPCKTWFKVFGDLSNGKQRPLVTLHGGPGVTHEYQLALVDLVSTYGIPVIVYDQIGNGKSTHLPEKNGDGSFWTEELFCDELDNLLKHLGIQDDYDLFGQSWGGMLAARFATKQPKGLNKLIISNSPASMELWVKAANKLRSQLPQEIQDALTKHEKAGTTDSKEYEEATQYFYDLHVIRLKPMPEEVQRSFESITEDPTVYMTMNGPNEFHIIGTLKNWSVVDDLHKIAVSTLLLNGRYDEAQDEVVMPYFQNISKVKWFQFSESSHLPQWEERERYMEVVGEFLINQCLRM</sequence>
<dbReference type="InterPro" id="IPR002410">
    <property type="entry name" value="Peptidase_S33"/>
</dbReference>
<dbReference type="Gene3D" id="3.40.50.1820">
    <property type="entry name" value="alpha/beta hydrolase"/>
    <property type="match status" value="1"/>
</dbReference>
<dbReference type="PRINTS" id="PR00111">
    <property type="entry name" value="ABHYDROLASE"/>
</dbReference>
<comment type="similarity">
    <text evidence="1">Belongs to the peptidase S33 family.</text>
</comment>
<evidence type="ECO:0000256" key="1">
    <source>
        <dbReference type="ARBA" id="ARBA00010088"/>
    </source>
</evidence>
<accession>A0A0C9VIY5</accession>
<dbReference type="SUPFAM" id="SSF53474">
    <property type="entry name" value="alpha/beta-Hydrolases"/>
    <property type="match status" value="1"/>
</dbReference>
<dbReference type="OrthoDB" id="190201at2759"/>
<dbReference type="NCBIfam" id="TIGR01250">
    <property type="entry name" value="pro_imino_pep_2"/>
    <property type="match status" value="1"/>
</dbReference>
<dbReference type="InterPro" id="IPR000073">
    <property type="entry name" value="AB_hydrolase_1"/>
</dbReference>
<feature type="domain" description="AB hydrolase-1" evidence="3">
    <location>
        <begin position="40"/>
        <end position="294"/>
    </location>
</feature>
<dbReference type="AlphaFoldDB" id="A0A0C9VIY5"/>
<dbReference type="PANTHER" id="PTHR43194">
    <property type="entry name" value="HYDROLASE ALPHA/BETA FOLD FAMILY"/>
    <property type="match status" value="1"/>
</dbReference>
<dbReference type="InterPro" id="IPR005945">
    <property type="entry name" value="Pro_imino_pep"/>
</dbReference>
<evidence type="ECO:0000313" key="5">
    <source>
        <dbReference type="Proteomes" id="UP000054279"/>
    </source>
</evidence>
<dbReference type="GO" id="GO:0008233">
    <property type="term" value="F:peptidase activity"/>
    <property type="evidence" value="ECO:0007669"/>
    <property type="project" value="InterPro"/>
</dbReference>